<dbReference type="InParanoid" id="A7EIV6"/>
<protein>
    <submittedName>
        <fullName evidence="1">Uncharacterized protein</fullName>
    </submittedName>
</protein>
<dbReference type="KEGG" id="ssl:SS1G_05249"/>
<dbReference type="Proteomes" id="UP000001312">
    <property type="component" value="Unassembled WGS sequence"/>
</dbReference>
<dbReference type="GeneID" id="5489787"/>
<dbReference type="AlphaFoldDB" id="A7EIV6"/>
<dbReference type="EMBL" id="CH476626">
    <property type="protein sequence ID" value="EDO02772.1"/>
    <property type="molecule type" value="Genomic_DNA"/>
</dbReference>
<sequence>MPERLWDTCIRRKIFWGYDPGNVNMGMACENQLDEIYPGSTAFFLHAKPFFSREARGFRADGTSSRKGESIKSNAMHSKAELLKIGTKFQFNQVQAGEQIEKDDTST</sequence>
<organism evidence="1 2">
    <name type="scientific">Sclerotinia sclerotiorum (strain ATCC 18683 / 1980 / Ss-1)</name>
    <name type="common">White mold</name>
    <name type="synonym">Whetzelinia sclerotiorum</name>
    <dbReference type="NCBI Taxonomy" id="665079"/>
    <lineage>
        <taxon>Eukaryota</taxon>
        <taxon>Fungi</taxon>
        <taxon>Dikarya</taxon>
        <taxon>Ascomycota</taxon>
        <taxon>Pezizomycotina</taxon>
        <taxon>Leotiomycetes</taxon>
        <taxon>Helotiales</taxon>
        <taxon>Sclerotiniaceae</taxon>
        <taxon>Sclerotinia</taxon>
    </lineage>
</organism>
<accession>A7EIV6</accession>
<evidence type="ECO:0000313" key="2">
    <source>
        <dbReference type="Proteomes" id="UP000001312"/>
    </source>
</evidence>
<name>A7EIV6_SCLS1</name>
<evidence type="ECO:0000313" key="1">
    <source>
        <dbReference type="EMBL" id="EDO02772.1"/>
    </source>
</evidence>
<keyword evidence="2" id="KW-1185">Reference proteome</keyword>
<gene>
    <name evidence="1" type="ORF">SS1G_05249</name>
</gene>
<dbReference type="RefSeq" id="XP_001593821.1">
    <property type="nucleotide sequence ID" value="XM_001593771.1"/>
</dbReference>
<reference evidence="2" key="1">
    <citation type="journal article" date="2011" name="PLoS Genet.">
        <title>Genomic analysis of the necrotrophic fungal pathogens Sclerotinia sclerotiorum and Botrytis cinerea.</title>
        <authorList>
            <person name="Amselem J."/>
            <person name="Cuomo C.A."/>
            <person name="van Kan J.A."/>
            <person name="Viaud M."/>
            <person name="Benito E.P."/>
            <person name="Couloux A."/>
            <person name="Coutinho P.M."/>
            <person name="de Vries R.P."/>
            <person name="Dyer P.S."/>
            <person name="Fillinger S."/>
            <person name="Fournier E."/>
            <person name="Gout L."/>
            <person name="Hahn M."/>
            <person name="Kohn L."/>
            <person name="Lapalu N."/>
            <person name="Plummer K.M."/>
            <person name="Pradier J.M."/>
            <person name="Quevillon E."/>
            <person name="Sharon A."/>
            <person name="Simon A."/>
            <person name="ten Have A."/>
            <person name="Tudzynski B."/>
            <person name="Tudzynski P."/>
            <person name="Wincker P."/>
            <person name="Andrew M."/>
            <person name="Anthouard V."/>
            <person name="Beever R.E."/>
            <person name="Beffa R."/>
            <person name="Benoit I."/>
            <person name="Bouzid O."/>
            <person name="Brault B."/>
            <person name="Chen Z."/>
            <person name="Choquer M."/>
            <person name="Collemare J."/>
            <person name="Cotton P."/>
            <person name="Danchin E.G."/>
            <person name="Da Silva C."/>
            <person name="Gautier A."/>
            <person name="Giraud C."/>
            <person name="Giraud T."/>
            <person name="Gonzalez C."/>
            <person name="Grossetete S."/>
            <person name="Guldener U."/>
            <person name="Henrissat B."/>
            <person name="Howlett B.J."/>
            <person name="Kodira C."/>
            <person name="Kretschmer M."/>
            <person name="Lappartient A."/>
            <person name="Leroch M."/>
            <person name="Levis C."/>
            <person name="Mauceli E."/>
            <person name="Neuveglise C."/>
            <person name="Oeser B."/>
            <person name="Pearson M."/>
            <person name="Poulain J."/>
            <person name="Poussereau N."/>
            <person name="Quesneville H."/>
            <person name="Rascle C."/>
            <person name="Schumacher J."/>
            <person name="Segurens B."/>
            <person name="Sexton A."/>
            <person name="Silva E."/>
            <person name="Sirven C."/>
            <person name="Soanes D.M."/>
            <person name="Talbot N.J."/>
            <person name="Templeton M."/>
            <person name="Yandava C."/>
            <person name="Yarden O."/>
            <person name="Zeng Q."/>
            <person name="Rollins J.A."/>
            <person name="Lebrun M.H."/>
            <person name="Dickman M."/>
        </authorList>
    </citation>
    <scope>NUCLEOTIDE SEQUENCE [LARGE SCALE GENOMIC DNA]</scope>
    <source>
        <strain evidence="2">ATCC 18683 / 1980 / Ss-1</strain>
    </source>
</reference>
<proteinExistence type="predicted"/>
<dbReference type="HOGENOM" id="CLU_2211553_0_0_1"/>